<dbReference type="AlphaFoldDB" id="A0A7R9PL20"/>
<protein>
    <submittedName>
        <fullName evidence="2">Uncharacterized protein</fullName>
    </submittedName>
</protein>
<proteinExistence type="predicted"/>
<evidence type="ECO:0000313" key="2">
    <source>
        <dbReference type="EMBL" id="CAD7591265.1"/>
    </source>
</evidence>
<accession>A0A7R9PL20</accession>
<gene>
    <name evidence="2" type="ORF">TGEB3V08_LOCUS4520</name>
</gene>
<organism evidence="2">
    <name type="scientific">Timema genevievae</name>
    <name type="common">Walking stick</name>
    <dbReference type="NCBI Taxonomy" id="629358"/>
    <lineage>
        <taxon>Eukaryota</taxon>
        <taxon>Metazoa</taxon>
        <taxon>Ecdysozoa</taxon>
        <taxon>Arthropoda</taxon>
        <taxon>Hexapoda</taxon>
        <taxon>Insecta</taxon>
        <taxon>Pterygota</taxon>
        <taxon>Neoptera</taxon>
        <taxon>Polyneoptera</taxon>
        <taxon>Phasmatodea</taxon>
        <taxon>Timematodea</taxon>
        <taxon>Timematoidea</taxon>
        <taxon>Timematidae</taxon>
        <taxon>Timema</taxon>
    </lineage>
</organism>
<reference evidence="2" key="1">
    <citation type="submission" date="2020-11" db="EMBL/GenBank/DDBJ databases">
        <authorList>
            <person name="Tran Van P."/>
        </authorList>
    </citation>
    <scope>NUCLEOTIDE SEQUENCE</scope>
</reference>
<name>A0A7R9PL20_TIMGE</name>
<dbReference type="EMBL" id="OE840571">
    <property type="protein sequence ID" value="CAD7591265.1"/>
    <property type="molecule type" value="Genomic_DNA"/>
</dbReference>
<evidence type="ECO:0000256" key="1">
    <source>
        <dbReference type="SAM" id="MobiDB-lite"/>
    </source>
</evidence>
<sequence length="1079" mass="121648">MAVEVATPRKFVGRVFKEKEKFVAKRIAEVLGNKTAKQVKDKRREASYRRRVAAFRCICGDPRNCKCNSAYLGNAMDSPMVRELRRRPVRRLSGLNGESSKSRGEAHLGEGGVGGRWWSESSVAREKGDRDATWNSIDEMQLSELVARLAAESTYWDKVLAGLVVSLPLQGSLDSFYEEVLPLFVSKPSGDDNGPAKCKNAHKIKKYRYARTQDLYKNDLGLLAKCVRKWTMSPRTWKLDRILRGTKPVVRLAEPRLIQDPIQLSDFIWPITVEELKARANKINKSSVPEPDRVKPGALVEKGANTLLAGLFNLALFRLFWGLFDQRLRKVVKLNPRQKGFKDERGCFNNVRLLVEVVRLMKTVSGGAVGCVESVRHDTPQGHWACTEEVRSAFGNDLPSVKAGEILKYLGIGFSLWSGIDVQAMRTSLSSVLKRVERATLKPYQKLKMLNTYIIPHYMYQLVVAMPSRNVLVDMTDTIRNCIKNVMHLPRSINDGIINCGNKNGSLGCQRLEELVPRVALGAGLKFIDSEDPMVAAINGRMVMKAELRRMAQNARVTRQSQANNVIEVVYCRELAENWQHSDTIPPISPPHNYVFVHVKELIKGDSFPNEIVSLQVLPALLDLWQHIFFFNLSGHGAGTLIGLANLVNKFGVLSLGAACNDVTEEWACVDEKFIKRKCKVYAHQVPKSDPTKGKPRPSTMKPIVLPPYGGPETMCNCEGEKKLEQKISGRHFTIYTFATEQEVGRDCMQFYTPTRRYLRLKQPVAWHLGHLGGRPGQISCGLEHPVVVRDLGHQQQEQGHLACYDVVDVVCPHSLCHTYQVLVQLSHSTSSTSSTYFLLVNNHILIICAVLQSQWSLFRPRYILLFTLRSNVLDRIVSKLLVEKLRQPGPDWNRLNWPERFLRTLLSVFQFDLVGHTEQIWGPQAAHGLNMPISDHTTPVRTAQAQTNSRESIHLHFCGAAQRSVATCSQISWISGVSVSEKKFFVAAGARTRRALLFHDSHNTTCGSAVHAHHFDPSFTFDVVRCGKSSHLIEIRWEVEYCNRELVRDLVVCGPFTRHRVSREFLLLLRILGDSSSA</sequence>
<feature type="region of interest" description="Disordered" evidence="1">
    <location>
        <begin position="94"/>
        <end position="113"/>
    </location>
</feature>